<keyword evidence="5" id="KW-1185">Reference proteome</keyword>
<dbReference type="SUPFAM" id="SSF55961">
    <property type="entry name" value="Bet v1-like"/>
    <property type="match status" value="1"/>
</dbReference>
<feature type="domain" description="Coenzyme Q-binding protein COQ10 START" evidence="2">
    <location>
        <begin position="93"/>
        <end position="214"/>
    </location>
</feature>
<dbReference type="InterPro" id="IPR005031">
    <property type="entry name" value="COQ10_START"/>
</dbReference>
<dbReference type="Pfam" id="PF03364">
    <property type="entry name" value="Polyketide_cyc"/>
    <property type="match status" value="1"/>
</dbReference>
<feature type="domain" description="Inner membrane protein YgaP-like transmembrane" evidence="3">
    <location>
        <begin position="24"/>
        <end position="81"/>
    </location>
</feature>
<dbReference type="Proteomes" id="UP000248198">
    <property type="component" value="Unassembled WGS sequence"/>
</dbReference>
<gene>
    <name evidence="4" type="ORF">B0O44_11045</name>
</gene>
<comment type="similarity">
    <text evidence="1">Belongs to the ribosome association toxin RatA family.</text>
</comment>
<dbReference type="AlphaFoldDB" id="A0A318UL20"/>
<dbReference type="Gene3D" id="3.30.530.20">
    <property type="match status" value="1"/>
</dbReference>
<comment type="caution">
    <text evidence="4">The sequence shown here is derived from an EMBL/GenBank/DDBJ whole genome shotgun (WGS) entry which is preliminary data.</text>
</comment>
<evidence type="ECO:0000259" key="2">
    <source>
        <dbReference type="Pfam" id="PF03364"/>
    </source>
</evidence>
<proteinExistence type="inferred from homology"/>
<dbReference type="InterPro" id="IPR021309">
    <property type="entry name" value="YgaP-like_TM"/>
</dbReference>
<evidence type="ECO:0000259" key="3">
    <source>
        <dbReference type="Pfam" id="PF11127"/>
    </source>
</evidence>
<dbReference type="InterPro" id="IPR023393">
    <property type="entry name" value="START-like_dom_sf"/>
</dbReference>
<evidence type="ECO:0000313" key="4">
    <source>
        <dbReference type="EMBL" id="PYF69407.1"/>
    </source>
</evidence>
<protein>
    <submittedName>
        <fullName evidence="4">Putative membrane protein</fullName>
    </submittedName>
</protein>
<evidence type="ECO:0000256" key="1">
    <source>
        <dbReference type="ARBA" id="ARBA00008918"/>
    </source>
</evidence>
<accession>A0A318UL20</accession>
<organism evidence="4 5">
    <name type="scientific">Pedobacter nutrimenti</name>
    <dbReference type="NCBI Taxonomy" id="1241337"/>
    <lineage>
        <taxon>Bacteria</taxon>
        <taxon>Pseudomonadati</taxon>
        <taxon>Bacteroidota</taxon>
        <taxon>Sphingobacteriia</taxon>
        <taxon>Sphingobacteriales</taxon>
        <taxon>Sphingobacteriaceae</taxon>
        <taxon>Pedobacter</taxon>
    </lineage>
</organism>
<dbReference type="InterPro" id="IPR047137">
    <property type="entry name" value="ORF3"/>
</dbReference>
<evidence type="ECO:0000313" key="5">
    <source>
        <dbReference type="Proteomes" id="UP000248198"/>
    </source>
</evidence>
<dbReference type="PANTHER" id="PTHR33824">
    <property type="entry name" value="POLYKETIDE CYCLASE/DEHYDRASE AND LIPID TRANSPORT SUPERFAMILY PROTEIN"/>
    <property type="match status" value="1"/>
</dbReference>
<dbReference type="CDD" id="cd07817">
    <property type="entry name" value="SRPBCC_8"/>
    <property type="match status" value="1"/>
</dbReference>
<dbReference type="OrthoDB" id="9797595at2"/>
<dbReference type="Pfam" id="PF11127">
    <property type="entry name" value="YgaP-like_TM"/>
    <property type="match status" value="1"/>
</dbReference>
<dbReference type="EMBL" id="QKLU01000010">
    <property type="protein sequence ID" value="PYF69407.1"/>
    <property type="molecule type" value="Genomic_DNA"/>
</dbReference>
<sequence length="233" mass="26617">MAELKLHSPRARSGNFSIERQHYENVGLNERLISMLLGGVLMGRSIGNPFRSRFLYGAYLAYRGFTGNCVLYDYLGINGKKPHAINIRGEFEIELPPAEVYSQWRNLNNLSGHIDRLLNVKVRDEKLSSWKAGILHNLFSMEWEAQIVKDQPGHLIGWRATKDSLLRHVGRVEFEKTADPNITLLKIVLSYHPPGGGLGIGLSKLLNPYFEQLLKKEIKNFKYNVENRTPVFI</sequence>
<name>A0A318UL20_9SPHI</name>
<dbReference type="RefSeq" id="WP_110834491.1">
    <property type="nucleotide sequence ID" value="NZ_QKLU01000010.1"/>
</dbReference>
<dbReference type="PANTHER" id="PTHR33824:SF7">
    <property type="entry name" value="POLYKETIDE CYCLASE_DEHYDRASE AND LIPID TRANSPORT SUPERFAMILY PROTEIN"/>
    <property type="match status" value="1"/>
</dbReference>
<reference evidence="4 5" key="1">
    <citation type="submission" date="2018-06" db="EMBL/GenBank/DDBJ databases">
        <title>Genomic Encyclopedia of Archaeal and Bacterial Type Strains, Phase II (KMG-II): from individual species to whole genera.</title>
        <authorList>
            <person name="Goeker M."/>
        </authorList>
    </citation>
    <scope>NUCLEOTIDE SEQUENCE [LARGE SCALE GENOMIC DNA]</scope>
    <source>
        <strain evidence="4 5">DSM 27372</strain>
    </source>
</reference>